<feature type="domain" description="Phosphodiester glycosidase" evidence="2">
    <location>
        <begin position="247"/>
        <end position="425"/>
    </location>
</feature>
<comment type="caution">
    <text evidence="3">The sequence shown here is derived from an EMBL/GenBank/DDBJ whole genome shotgun (WGS) entry which is preliminary data.</text>
</comment>
<accession>A0A0M1N293</accession>
<proteinExistence type="predicted"/>
<sequence>MVSQGKSLKSTKTSTSRKWLIVTLAGVIWVGPVLSNGIPMLENIPGSQVAYAASTSAKKLGEEIITSGAVLMKYQYTHSTGAKSLANIIRIDLHNKYVKLDVMAGQGNQFTTRQSTGGMAKENGAVAAINGDFFITGAEGAPMGAQVSNGQLMSSPSELKGMYAFAVTNDGKPILDEYSFSGSIRAENGAAFPLAGINKTAYTPEGTDSKFSHVNAAYIYTSAWKALERPKNSSSTPTEVMVTDGVITDISVMAGLPTAVPKGSYILRTHGAAAEFVKNNLAVGEKLHADYTLVSKKSGQKLDPANLQMMIGGHTILVDNGKATSFSRNVNDLGGSRARTAVGYSKDGRYAYLIATESNSNSKGMTLQQLQDFMMKAGVWKGMNLDGGGSTTMVNRPLAEMNTQLTFNTEYGTTQRSIANALGVFSTAPQGSLKGLKVSGSSTLLIGQTGSYELKGYDTYYNPIEAGSIKPTWKSSNGNLAINGQNIKATKPGTSTLTAISGSTKATMQVKVLGAEDIAALTTGVSSAPLQAGTSVSVPVTAVTTNGQSLEVPSSALKWEFIGFKGSVQDGRLTVSSVDSNTKVGYAIARYDGFSTVVILSAAGESTWENFENVNYPVKFTTNVPAVTGTVAIQNGSGTKAKSKVLNLTYDMTGGLGQKMYAYAELNGTTGKTIPAQATSMTIDVEGDNSLNWLRAELKDNNGKTVYVDLAKAIDWSGWKTLNIDLSGSNIAFPAQMKRLYVVNVEEGQDERALTGTVSFDDIRFTMPSLSGNEGLPTGKAIMAIGQKSMMLNGSKVAIDSAPILKNGTTYVPIKHVLDAFGGQATWNQSAQRVGVLRGGMLMELTVGKKEFILNGKRSSAAVAPMVQGGRTLVPLRLVSEQLGLKVKWDKKTKTVTIES</sequence>
<name>A0A0M1N293_9BACL</name>
<dbReference type="PATRIC" id="fig|1705565.3.peg.1632"/>
<dbReference type="InterPro" id="IPR012854">
    <property type="entry name" value="Cu_amine_oxidase-like_N"/>
</dbReference>
<dbReference type="Pfam" id="PF09992">
    <property type="entry name" value="NAGPA"/>
    <property type="match status" value="1"/>
</dbReference>
<reference evidence="4" key="1">
    <citation type="submission" date="2015-08" db="EMBL/GenBank/DDBJ databases">
        <title>Genome sequencing project for genomic taxonomy and phylogenomics of Bacillus-like bacteria.</title>
        <authorList>
            <person name="Liu B."/>
            <person name="Wang J."/>
            <person name="Zhu Y."/>
            <person name="Liu G."/>
            <person name="Chen Q."/>
            <person name="Chen Z."/>
            <person name="Lan J."/>
            <person name="Che J."/>
            <person name="Ge C."/>
            <person name="Shi H."/>
            <person name="Pan Z."/>
            <person name="Liu X."/>
        </authorList>
    </citation>
    <scope>NUCLEOTIDE SEQUENCE [LARGE SCALE GENOMIC DNA]</scope>
    <source>
        <strain evidence="4">FJAT-22460</strain>
    </source>
</reference>
<dbReference type="InterPro" id="IPR036582">
    <property type="entry name" value="Mao_N_sf"/>
</dbReference>
<dbReference type="OrthoDB" id="9809781at2"/>
<evidence type="ECO:0000313" key="4">
    <source>
        <dbReference type="Proteomes" id="UP000036932"/>
    </source>
</evidence>
<dbReference type="SUPFAM" id="SSF55383">
    <property type="entry name" value="Copper amine oxidase, domain N"/>
    <property type="match status" value="1"/>
</dbReference>
<evidence type="ECO:0000313" key="3">
    <source>
        <dbReference type="EMBL" id="KOR76277.1"/>
    </source>
</evidence>
<protein>
    <submittedName>
        <fullName evidence="3">Copper amine oxidase</fullName>
    </submittedName>
</protein>
<dbReference type="PANTHER" id="PTHR40446">
    <property type="entry name" value="N-ACETYLGLUCOSAMINE-1-PHOSPHODIESTER ALPHA-N-ACETYLGLUCOSAMINIDASE"/>
    <property type="match status" value="1"/>
</dbReference>
<dbReference type="InterPro" id="IPR018711">
    <property type="entry name" value="NAGPA"/>
</dbReference>
<feature type="domain" description="Copper amine oxidase-like N-terminal" evidence="1">
    <location>
        <begin position="792"/>
        <end position="898"/>
    </location>
</feature>
<keyword evidence="4" id="KW-1185">Reference proteome</keyword>
<gene>
    <name evidence="3" type="ORF">AM231_27035</name>
</gene>
<dbReference type="AlphaFoldDB" id="A0A0M1N293"/>
<evidence type="ECO:0000259" key="1">
    <source>
        <dbReference type="Pfam" id="PF07833"/>
    </source>
</evidence>
<dbReference type="PANTHER" id="PTHR40446:SF2">
    <property type="entry name" value="N-ACETYLGLUCOSAMINE-1-PHOSPHODIESTER ALPHA-N-ACETYLGLUCOSAMINIDASE"/>
    <property type="match status" value="1"/>
</dbReference>
<dbReference type="RefSeq" id="WP_054405399.1">
    <property type="nucleotide sequence ID" value="NZ_LIUT01000008.1"/>
</dbReference>
<organism evidence="3 4">
    <name type="scientific">Paenibacillus solani</name>
    <dbReference type="NCBI Taxonomy" id="1705565"/>
    <lineage>
        <taxon>Bacteria</taxon>
        <taxon>Bacillati</taxon>
        <taxon>Bacillota</taxon>
        <taxon>Bacilli</taxon>
        <taxon>Bacillales</taxon>
        <taxon>Paenibacillaceae</taxon>
        <taxon>Paenibacillus</taxon>
    </lineage>
</organism>
<dbReference type="Proteomes" id="UP000036932">
    <property type="component" value="Unassembled WGS sequence"/>
</dbReference>
<evidence type="ECO:0000259" key="2">
    <source>
        <dbReference type="Pfam" id="PF09992"/>
    </source>
</evidence>
<dbReference type="Pfam" id="PF07833">
    <property type="entry name" value="Cu_amine_oxidN1"/>
    <property type="match status" value="1"/>
</dbReference>
<dbReference type="EMBL" id="LIUT01000008">
    <property type="protein sequence ID" value="KOR76277.1"/>
    <property type="molecule type" value="Genomic_DNA"/>
</dbReference>
<dbReference type="Gene3D" id="3.30.457.10">
    <property type="entry name" value="Copper amine oxidase-like, N-terminal domain"/>
    <property type="match status" value="2"/>
</dbReference>